<dbReference type="Pfam" id="PF05117">
    <property type="entry name" value="DUF695"/>
    <property type="match status" value="1"/>
</dbReference>
<organism evidence="2 3">
    <name type="scientific">Puia dinghuensis</name>
    <dbReference type="NCBI Taxonomy" id="1792502"/>
    <lineage>
        <taxon>Bacteria</taxon>
        <taxon>Pseudomonadati</taxon>
        <taxon>Bacteroidota</taxon>
        <taxon>Chitinophagia</taxon>
        <taxon>Chitinophagales</taxon>
        <taxon>Chitinophagaceae</taxon>
        <taxon>Puia</taxon>
    </lineage>
</organism>
<gene>
    <name evidence="2" type="ORF">GCM10011511_02070</name>
</gene>
<reference evidence="2" key="1">
    <citation type="journal article" date="2014" name="Int. J. Syst. Evol. Microbiol.">
        <title>Complete genome sequence of Corynebacterium casei LMG S-19264T (=DSM 44701T), isolated from a smear-ripened cheese.</title>
        <authorList>
            <consortium name="US DOE Joint Genome Institute (JGI-PGF)"/>
            <person name="Walter F."/>
            <person name="Albersmeier A."/>
            <person name="Kalinowski J."/>
            <person name="Ruckert C."/>
        </authorList>
    </citation>
    <scope>NUCLEOTIDE SEQUENCE</scope>
    <source>
        <strain evidence="2">CGMCC 1.15448</strain>
    </source>
</reference>
<accession>A0A8J2U711</accession>
<protein>
    <recommendedName>
        <fullName evidence="1">DUF695 domain-containing protein</fullName>
    </recommendedName>
</protein>
<dbReference type="RefSeq" id="WP_188927633.1">
    <property type="nucleotide sequence ID" value="NZ_BMJC01000001.1"/>
</dbReference>
<proteinExistence type="predicted"/>
<keyword evidence="3" id="KW-1185">Reference proteome</keyword>
<dbReference type="InterPro" id="IPR016097">
    <property type="entry name" value="DUF695"/>
</dbReference>
<dbReference type="Proteomes" id="UP000607559">
    <property type="component" value="Unassembled WGS sequence"/>
</dbReference>
<comment type="caution">
    <text evidence="2">The sequence shown here is derived from an EMBL/GenBank/DDBJ whole genome shotgun (WGS) entry which is preliminary data.</text>
</comment>
<reference evidence="2" key="2">
    <citation type="submission" date="2020-09" db="EMBL/GenBank/DDBJ databases">
        <authorList>
            <person name="Sun Q."/>
            <person name="Zhou Y."/>
        </authorList>
    </citation>
    <scope>NUCLEOTIDE SEQUENCE</scope>
    <source>
        <strain evidence="2">CGMCC 1.15448</strain>
    </source>
</reference>
<evidence type="ECO:0000259" key="1">
    <source>
        <dbReference type="Pfam" id="PF05117"/>
    </source>
</evidence>
<feature type="domain" description="DUF695" evidence="1">
    <location>
        <begin position="239"/>
        <end position="361"/>
    </location>
</feature>
<sequence>MNFFQKLFGKKAAPATIEDFWTWFLRNEQAFYGTIKTMDSHSISGRFLDKVIPRLHVLNPRFFCETGMSDDTTAELVISAEGDIKTFVFVEKLIAAAPTLPHWKFTALKPSTGAGCRIEMYGTIFGSESIRFFYKDDPQFPDEIDLTMVHEDFGEDNRQSITHGCLLYLDTLLGELNAATLIDNLHVTGPQPGNEELIPMEKLIDFLLWKEKEFVERYEGIRHDTENDGHAVFEGKDKDGFVSIATINTHILDWDAKASHPWMTVITIDYEKTRSNGNNGLPDKKHYEAMNRFQNDLTAQLTDGAGYLCLGRHTGKGTTEIYLACREFRTASATVQELIEAWKKELSCSYEIYKDKYWRTMSRFQSAPV</sequence>
<dbReference type="AlphaFoldDB" id="A0A8J2U711"/>
<name>A0A8J2U711_9BACT</name>
<evidence type="ECO:0000313" key="2">
    <source>
        <dbReference type="EMBL" id="GGA82664.1"/>
    </source>
</evidence>
<dbReference type="EMBL" id="BMJC01000001">
    <property type="protein sequence ID" value="GGA82664.1"/>
    <property type="molecule type" value="Genomic_DNA"/>
</dbReference>
<evidence type="ECO:0000313" key="3">
    <source>
        <dbReference type="Proteomes" id="UP000607559"/>
    </source>
</evidence>